<organism evidence="2 3">
    <name type="scientific">Thiohalobacter thiocyanaticus</name>
    <dbReference type="NCBI Taxonomy" id="585455"/>
    <lineage>
        <taxon>Bacteria</taxon>
        <taxon>Pseudomonadati</taxon>
        <taxon>Pseudomonadota</taxon>
        <taxon>Gammaproteobacteria</taxon>
        <taxon>Thiohalobacterales</taxon>
        <taxon>Thiohalobacteraceae</taxon>
        <taxon>Thiohalobacter</taxon>
    </lineage>
</organism>
<evidence type="ECO:0000259" key="1">
    <source>
        <dbReference type="Pfam" id="PF00156"/>
    </source>
</evidence>
<dbReference type="OrthoDB" id="9810066at2"/>
<dbReference type="Proteomes" id="UP000287798">
    <property type="component" value="Unassembled WGS sequence"/>
</dbReference>
<evidence type="ECO:0000313" key="3">
    <source>
        <dbReference type="Proteomes" id="UP000287798"/>
    </source>
</evidence>
<dbReference type="RefSeq" id="WP_125180216.1">
    <property type="nucleotide sequence ID" value="NZ_QZMU01000001.1"/>
</dbReference>
<sequence>MKLPIENRRVAGDQLAEALADYRGRSDVIVLALPRGGVPVAYQIARTLGVALDIVLVRKLGTPGQRELAMGALASGGARVLNEDIVAGLDISDEVIEQTVAEEQRELERREQAYRGDRPRPDIAGRAVILVDDGLATGATMRAAVAALRSQQPARLVAAVPVAPAQTIAGLRREVDEVICLETPEPFMAIGQWYRDFGQVSDTEVRTLLQSAWQAQAQTQDRSGAG</sequence>
<keyword evidence="3" id="KW-1185">Reference proteome</keyword>
<keyword evidence="2" id="KW-0328">Glycosyltransferase</keyword>
<dbReference type="AlphaFoldDB" id="A0A426QGY4"/>
<accession>A0A426QGY4</accession>
<name>A0A426QGY4_9GAMM</name>
<dbReference type="GO" id="GO:0016757">
    <property type="term" value="F:glycosyltransferase activity"/>
    <property type="evidence" value="ECO:0007669"/>
    <property type="project" value="UniProtKB-KW"/>
</dbReference>
<keyword evidence="2" id="KW-0808">Transferase</keyword>
<dbReference type="InterPro" id="IPR000836">
    <property type="entry name" value="PRTase_dom"/>
</dbReference>
<dbReference type="EMBL" id="QZMU01000001">
    <property type="protein sequence ID" value="RRQ21003.1"/>
    <property type="molecule type" value="Genomic_DNA"/>
</dbReference>
<dbReference type="Gene3D" id="3.40.50.2020">
    <property type="match status" value="1"/>
</dbReference>
<evidence type="ECO:0000313" key="2">
    <source>
        <dbReference type="EMBL" id="RRQ21003.1"/>
    </source>
</evidence>
<dbReference type="InterPro" id="IPR029057">
    <property type="entry name" value="PRTase-like"/>
</dbReference>
<protein>
    <submittedName>
        <fullName evidence="2">Phosphoribosyltransferase</fullName>
    </submittedName>
</protein>
<dbReference type="SUPFAM" id="SSF53271">
    <property type="entry name" value="PRTase-like"/>
    <property type="match status" value="1"/>
</dbReference>
<gene>
    <name evidence="2" type="ORF">D6C00_02805</name>
</gene>
<reference evidence="2 3" key="1">
    <citation type="journal article" date="2010" name="Int. J. Syst. Evol. Microbiol.">
        <title>Thiohalobacter thiocyanaticus gen. nov., sp. nov., a moderately halophilic, sulfur-oxidizing gammaproteobacterium from hypersaline lakes, that utilizes thiocyanate.</title>
        <authorList>
            <person name="Sorokin D.Y."/>
            <person name="Kovaleva O.L."/>
            <person name="Tourova T.P."/>
            <person name="Muyzer G."/>
        </authorList>
    </citation>
    <scope>NUCLEOTIDE SEQUENCE [LARGE SCALE GENOMIC DNA]</scope>
    <source>
        <strain evidence="2 3">Hrh1</strain>
    </source>
</reference>
<dbReference type="Gene3D" id="3.30.1310.20">
    <property type="entry name" value="PRTase-like"/>
    <property type="match status" value="1"/>
</dbReference>
<dbReference type="Pfam" id="PF00156">
    <property type="entry name" value="Pribosyltran"/>
    <property type="match status" value="1"/>
</dbReference>
<dbReference type="CDD" id="cd06223">
    <property type="entry name" value="PRTases_typeI"/>
    <property type="match status" value="1"/>
</dbReference>
<comment type="caution">
    <text evidence="2">The sequence shown here is derived from an EMBL/GenBank/DDBJ whole genome shotgun (WGS) entry which is preliminary data.</text>
</comment>
<proteinExistence type="predicted"/>
<feature type="domain" description="Phosphoribosyltransferase" evidence="1">
    <location>
        <begin position="14"/>
        <end position="179"/>
    </location>
</feature>